<comment type="caution">
    <text evidence="9">The sequence shown here is derived from an EMBL/GenBank/DDBJ whole genome shotgun (WGS) entry which is preliminary data.</text>
</comment>
<keyword evidence="10" id="KW-1185">Reference proteome</keyword>
<dbReference type="EMBL" id="JAAAXW010000012">
    <property type="protein sequence ID" value="KAF9550258.1"/>
    <property type="molecule type" value="Genomic_DNA"/>
</dbReference>
<accession>A0A9P6FGW0</accession>
<dbReference type="SUPFAM" id="SSF55811">
    <property type="entry name" value="Nudix"/>
    <property type="match status" value="1"/>
</dbReference>
<dbReference type="GO" id="GO:0046872">
    <property type="term" value="F:metal ion binding"/>
    <property type="evidence" value="ECO:0007669"/>
    <property type="project" value="UniProtKB-KW"/>
</dbReference>
<evidence type="ECO:0000256" key="1">
    <source>
        <dbReference type="ARBA" id="ARBA00001936"/>
    </source>
</evidence>
<dbReference type="InterPro" id="IPR000086">
    <property type="entry name" value="NUDIX_hydrolase_dom"/>
</dbReference>
<dbReference type="CDD" id="cd03426">
    <property type="entry name" value="NUDIX_CoAse_Nudt7"/>
    <property type="match status" value="1"/>
</dbReference>
<dbReference type="InterPro" id="IPR045121">
    <property type="entry name" value="CoAse"/>
</dbReference>
<dbReference type="GO" id="GO:0010945">
    <property type="term" value="F:coenzyme A diphosphatase activity"/>
    <property type="evidence" value="ECO:0007669"/>
    <property type="project" value="InterPro"/>
</dbReference>
<keyword evidence="3" id="KW-0479">Metal-binding</keyword>
<evidence type="ECO:0000256" key="2">
    <source>
        <dbReference type="ARBA" id="ARBA00001946"/>
    </source>
</evidence>
<sequence>MVMVQSAAQQTLKRSLSTPTALVTRSAWTHLCTTTASPRATSQCHRTGHLLHLHATGSLAVERLGGVREFSSSATAGTARANTGTITAEDKISTESAGPTGTSGTWSAKDPIQLDAPFLDMVKQRLVEKDDTSAYFMHCKEDPVRQAGVFMSSYGCVISGPTGNFLTFPGGKRDPTDTSVLETALREMEEEIFISRDKVEVLGECAPLPNKGCTMKVHPFVGYIKEPIEDLDSIKFNKDEVQRVFTVPLQDLMNPEKRSMVQFRSSKFLYPVWKVDGEGITIWGLTAFIMDGVLRRITDEGPTQAIEIPKGTPAGKYRPLMPSATEY</sequence>
<organism evidence="9 10">
    <name type="scientific">Mortierella hygrophila</name>
    <dbReference type="NCBI Taxonomy" id="979708"/>
    <lineage>
        <taxon>Eukaryota</taxon>
        <taxon>Fungi</taxon>
        <taxon>Fungi incertae sedis</taxon>
        <taxon>Mucoromycota</taxon>
        <taxon>Mortierellomycotina</taxon>
        <taxon>Mortierellomycetes</taxon>
        <taxon>Mortierellales</taxon>
        <taxon>Mortierellaceae</taxon>
        <taxon>Mortierella</taxon>
    </lineage>
</organism>
<evidence type="ECO:0000313" key="9">
    <source>
        <dbReference type="EMBL" id="KAF9550258.1"/>
    </source>
</evidence>
<feature type="region of interest" description="Disordered" evidence="7">
    <location>
        <begin position="305"/>
        <end position="327"/>
    </location>
</feature>
<dbReference type="Pfam" id="PF00293">
    <property type="entry name" value="NUDIX"/>
    <property type="match status" value="1"/>
</dbReference>
<keyword evidence="4" id="KW-0378">Hydrolase</keyword>
<protein>
    <recommendedName>
        <fullName evidence="8">Nudix hydrolase domain-containing protein</fullName>
    </recommendedName>
</protein>
<dbReference type="Gene3D" id="3.90.79.10">
    <property type="entry name" value="Nucleoside Triphosphate Pyrophosphohydrolase"/>
    <property type="match status" value="1"/>
</dbReference>
<gene>
    <name evidence="9" type="ORF">EC957_001165</name>
</gene>
<evidence type="ECO:0000256" key="3">
    <source>
        <dbReference type="ARBA" id="ARBA00022723"/>
    </source>
</evidence>
<evidence type="ECO:0000313" key="10">
    <source>
        <dbReference type="Proteomes" id="UP000723463"/>
    </source>
</evidence>
<evidence type="ECO:0000259" key="8">
    <source>
        <dbReference type="PROSITE" id="PS51462"/>
    </source>
</evidence>
<keyword evidence="5" id="KW-0460">Magnesium</keyword>
<dbReference type="PANTHER" id="PTHR12992:SF11">
    <property type="entry name" value="MITOCHONDRIAL COENZYME A DIPHOSPHATASE NUDT8"/>
    <property type="match status" value="1"/>
</dbReference>
<evidence type="ECO:0000256" key="6">
    <source>
        <dbReference type="ARBA" id="ARBA00023211"/>
    </source>
</evidence>
<dbReference type="AlphaFoldDB" id="A0A9P6FGW0"/>
<evidence type="ECO:0000256" key="5">
    <source>
        <dbReference type="ARBA" id="ARBA00022842"/>
    </source>
</evidence>
<dbReference type="PROSITE" id="PS51462">
    <property type="entry name" value="NUDIX"/>
    <property type="match status" value="1"/>
</dbReference>
<evidence type="ECO:0000256" key="7">
    <source>
        <dbReference type="SAM" id="MobiDB-lite"/>
    </source>
</evidence>
<comment type="cofactor">
    <cofactor evidence="2">
        <name>Mg(2+)</name>
        <dbReference type="ChEBI" id="CHEBI:18420"/>
    </cofactor>
</comment>
<proteinExistence type="predicted"/>
<dbReference type="InterPro" id="IPR015797">
    <property type="entry name" value="NUDIX_hydrolase-like_dom_sf"/>
</dbReference>
<reference evidence="9" key="1">
    <citation type="journal article" date="2020" name="Fungal Divers.">
        <title>Resolving the Mortierellaceae phylogeny through synthesis of multi-gene phylogenetics and phylogenomics.</title>
        <authorList>
            <person name="Vandepol N."/>
            <person name="Liber J."/>
            <person name="Desiro A."/>
            <person name="Na H."/>
            <person name="Kennedy M."/>
            <person name="Barry K."/>
            <person name="Grigoriev I.V."/>
            <person name="Miller A.N."/>
            <person name="O'Donnell K."/>
            <person name="Stajich J.E."/>
            <person name="Bonito G."/>
        </authorList>
    </citation>
    <scope>NUCLEOTIDE SEQUENCE</scope>
    <source>
        <strain evidence="9">NRRL 2591</strain>
    </source>
</reference>
<feature type="domain" description="Nudix hydrolase" evidence="8">
    <location>
        <begin position="113"/>
        <end position="276"/>
    </location>
</feature>
<comment type="cofactor">
    <cofactor evidence="1">
        <name>Mn(2+)</name>
        <dbReference type="ChEBI" id="CHEBI:29035"/>
    </cofactor>
</comment>
<keyword evidence="6" id="KW-0464">Manganese</keyword>
<evidence type="ECO:0000256" key="4">
    <source>
        <dbReference type="ARBA" id="ARBA00022801"/>
    </source>
</evidence>
<name>A0A9P6FGW0_9FUNG</name>
<dbReference type="Proteomes" id="UP000723463">
    <property type="component" value="Unassembled WGS sequence"/>
</dbReference>
<dbReference type="PANTHER" id="PTHR12992">
    <property type="entry name" value="NUDIX HYDROLASE"/>
    <property type="match status" value="1"/>
</dbReference>